<dbReference type="SUPFAM" id="SSF56219">
    <property type="entry name" value="DNase I-like"/>
    <property type="match status" value="1"/>
</dbReference>
<keyword evidence="1" id="KW-1133">Transmembrane helix</keyword>
<comment type="caution">
    <text evidence="3">The sequence shown here is derived from an EMBL/GenBank/DDBJ whole genome shotgun (WGS) entry which is preliminary data.</text>
</comment>
<keyword evidence="4" id="KW-1185">Reference proteome</keyword>
<sequence>MRKFLPLITIAAVLAGLLPIAGWVAGSFWFADLFNHFQVQYAWFLALCLLPLLIAKQWKSAALAGALLLVPLVQLAPWFVGATEIAGGTGSIRLCSFNVLASNGRFADTIAWVRESSPDAVFFTEVNDNWSDELKALEDEYPHWINEGPDFAFFSKLPILSRSADRVSSHSYPILRVRLETAGGPVTYIAGHPLPPVTEHWARSMDIFMAETAKYVEAEPGRVVVAGDFNSSRWSFKSQPLVKAGLIEAAKGRSPGPTWKRLNPIFGIPIDRMLYRGAGFGCRSFEIGPDLGSDHRPVTGVFIW</sequence>
<reference evidence="3" key="1">
    <citation type="submission" date="2022-10" db="EMBL/GenBank/DDBJ databases">
        <title>Luteolibacter sp. GHJ8, whole genome shotgun sequencing project.</title>
        <authorList>
            <person name="Zhao G."/>
            <person name="Shen L."/>
        </authorList>
    </citation>
    <scope>NUCLEOTIDE SEQUENCE</scope>
    <source>
        <strain evidence="3">GHJ8</strain>
    </source>
</reference>
<feature type="transmembrane region" description="Helical" evidence="1">
    <location>
        <begin position="7"/>
        <end position="31"/>
    </location>
</feature>
<dbReference type="GO" id="GO:0004519">
    <property type="term" value="F:endonuclease activity"/>
    <property type="evidence" value="ECO:0007669"/>
    <property type="project" value="UniProtKB-KW"/>
</dbReference>
<protein>
    <submittedName>
        <fullName evidence="3">Endonuclease/exonuclease/phosphatase family protein</fullName>
    </submittedName>
</protein>
<feature type="transmembrane region" description="Helical" evidence="1">
    <location>
        <begin position="37"/>
        <end position="54"/>
    </location>
</feature>
<dbReference type="Pfam" id="PF03372">
    <property type="entry name" value="Exo_endo_phos"/>
    <property type="match status" value="1"/>
</dbReference>
<keyword evidence="3" id="KW-0255">Endonuclease</keyword>
<evidence type="ECO:0000313" key="3">
    <source>
        <dbReference type="EMBL" id="MCW1914075.1"/>
    </source>
</evidence>
<accession>A0ABT3G4E2</accession>
<proteinExistence type="predicted"/>
<organism evidence="3 4">
    <name type="scientific">Luteolibacter rhizosphaerae</name>
    <dbReference type="NCBI Taxonomy" id="2989719"/>
    <lineage>
        <taxon>Bacteria</taxon>
        <taxon>Pseudomonadati</taxon>
        <taxon>Verrucomicrobiota</taxon>
        <taxon>Verrucomicrobiia</taxon>
        <taxon>Verrucomicrobiales</taxon>
        <taxon>Verrucomicrobiaceae</taxon>
        <taxon>Luteolibacter</taxon>
    </lineage>
</organism>
<keyword evidence="3" id="KW-0378">Hydrolase</keyword>
<evidence type="ECO:0000256" key="1">
    <source>
        <dbReference type="SAM" id="Phobius"/>
    </source>
</evidence>
<evidence type="ECO:0000313" key="4">
    <source>
        <dbReference type="Proteomes" id="UP001165653"/>
    </source>
</evidence>
<gene>
    <name evidence="3" type="ORF">OJ996_10845</name>
</gene>
<keyword evidence="1" id="KW-0812">Transmembrane</keyword>
<dbReference type="RefSeq" id="WP_264513580.1">
    <property type="nucleotide sequence ID" value="NZ_JAPDDR010000005.1"/>
</dbReference>
<evidence type="ECO:0000259" key="2">
    <source>
        <dbReference type="Pfam" id="PF03372"/>
    </source>
</evidence>
<feature type="domain" description="Endonuclease/exonuclease/phosphatase" evidence="2">
    <location>
        <begin position="95"/>
        <end position="295"/>
    </location>
</feature>
<dbReference type="EMBL" id="JAPDDR010000005">
    <property type="protein sequence ID" value="MCW1914075.1"/>
    <property type="molecule type" value="Genomic_DNA"/>
</dbReference>
<dbReference type="Gene3D" id="3.60.10.10">
    <property type="entry name" value="Endonuclease/exonuclease/phosphatase"/>
    <property type="match status" value="1"/>
</dbReference>
<dbReference type="InterPro" id="IPR036691">
    <property type="entry name" value="Endo/exonu/phosph_ase_sf"/>
</dbReference>
<dbReference type="InterPro" id="IPR005135">
    <property type="entry name" value="Endo/exonuclease/phosphatase"/>
</dbReference>
<dbReference type="Proteomes" id="UP001165653">
    <property type="component" value="Unassembled WGS sequence"/>
</dbReference>
<feature type="transmembrane region" description="Helical" evidence="1">
    <location>
        <begin position="61"/>
        <end position="80"/>
    </location>
</feature>
<keyword evidence="3" id="KW-0540">Nuclease</keyword>
<name>A0ABT3G4E2_9BACT</name>
<keyword evidence="1" id="KW-0472">Membrane</keyword>